<evidence type="ECO:0000256" key="11">
    <source>
        <dbReference type="SAM" id="Phobius"/>
    </source>
</evidence>
<feature type="transmembrane region" description="Helical" evidence="11">
    <location>
        <begin position="222"/>
        <end position="241"/>
    </location>
</feature>
<dbReference type="PaxDb" id="2850-Phatr46607"/>
<dbReference type="OMA" id="QFAVYEF"/>
<keyword evidence="6 11" id="KW-1133">Transmembrane helix</keyword>
<comment type="similarity">
    <text evidence="2 10">Belongs to the mitochondrial carrier (TC 2.A.29) family.</text>
</comment>
<dbReference type="GO" id="GO:1902603">
    <property type="term" value="P:carnitine transmembrane transport"/>
    <property type="evidence" value="ECO:0007669"/>
    <property type="project" value="TreeGrafter"/>
</dbReference>
<reference evidence="12 13" key="1">
    <citation type="journal article" date="2008" name="Nature">
        <title>The Phaeodactylum genome reveals the evolutionary history of diatom genomes.</title>
        <authorList>
            <person name="Bowler C."/>
            <person name="Allen A.E."/>
            <person name="Badger J.H."/>
            <person name="Grimwood J."/>
            <person name="Jabbari K."/>
            <person name="Kuo A."/>
            <person name="Maheswari U."/>
            <person name="Martens C."/>
            <person name="Maumus F."/>
            <person name="Otillar R.P."/>
            <person name="Rayko E."/>
            <person name="Salamov A."/>
            <person name="Vandepoele K."/>
            <person name="Beszteri B."/>
            <person name="Gruber A."/>
            <person name="Heijde M."/>
            <person name="Katinka M."/>
            <person name="Mock T."/>
            <person name="Valentin K."/>
            <person name="Verret F."/>
            <person name="Berges J.A."/>
            <person name="Brownlee C."/>
            <person name="Cadoret J.P."/>
            <person name="Chiovitti A."/>
            <person name="Choi C.J."/>
            <person name="Coesel S."/>
            <person name="De Martino A."/>
            <person name="Detter J.C."/>
            <person name="Durkin C."/>
            <person name="Falciatore A."/>
            <person name="Fournet J."/>
            <person name="Haruta M."/>
            <person name="Huysman M.J."/>
            <person name="Jenkins B.D."/>
            <person name="Jiroutova K."/>
            <person name="Jorgensen R.E."/>
            <person name="Joubert Y."/>
            <person name="Kaplan A."/>
            <person name="Kroger N."/>
            <person name="Kroth P.G."/>
            <person name="La Roche J."/>
            <person name="Lindquist E."/>
            <person name="Lommer M."/>
            <person name="Martin-Jezequel V."/>
            <person name="Lopez P.J."/>
            <person name="Lucas S."/>
            <person name="Mangogna M."/>
            <person name="McGinnis K."/>
            <person name="Medlin L.K."/>
            <person name="Montsant A."/>
            <person name="Oudot-Le Secq M.P."/>
            <person name="Napoli C."/>
            <person name="Obornik M."/>
            <person name="Parker M.S."/>
            <person name="Petit J.L."/>
            <person name="Porcel B.M."/>
            <person name="Poulsen N."/>
            <person name="Robison M."/>
            <person name="Rychlewski L."/>
            <person name="Rynearson T.A."/>
            <person name="Schmutz J."/>
            <person name="Shapiro H."/>
            <person name="Siaut M."/>
            <person name="Stanley M."/>
            <person name="Sussman M.R."/>
            <person name="Taylor A.R."/>
            <person name="Vardi A."/>
            <person name="von Dassow P."/>
            <person name="Vyverman W."/>
            <person name="Willis A."/>
            <person name="Wyrwicz L.S."/>
            <person name="Rokhsar D.S."/>
            <person name="Weissenbach J."/>
            <person name="Armbrust E.V."/>
            <person name="Green B.R."/>
            <person name="Van de Peer Y."/>
            <person name="Grigoriev I.V."/>
        </authorList>
    </citation>
    <scope>NUCLEOTIDE SEQUENCE [LARGE SCALE GENOMIC DNA]</scope>
    <source>
        <strain evidence="12 13">CCAP 1055/1</strain>
    </source>
</reference>
<name>B7G1U6_PHATC</name>
<keyword evidence="3 10" id="KW-0813">Transport</keyword>
<dbReference type="GO" id="GO:0015227">
    <property type="term" value="F:O-acyl-L-carnitine transmembrane transporter activity"/>
    <property type="evidence" value="ECO:0007669"/>
    <property type="project" value="TreeGrafter"/>
</dbReference>
<keyword evidence="8 9" id="KW-0472">Membrane</keyword>
<evidence type="ECO:0000256" key="10">
    <source>
        <dbReference type="RuleBase" id="RU000488"/>
    </source>
</evidence>
<dbReference type="Proteomes" id="UP000000759">
    <property type="component" value="Chromosome 10"/>
</dbReference>
<evidence type="ECO:0000256" key="2">
    <source>
        <dbReference type="ARBA" id="ARBA00006375"/>
    </source>
</evidence>
<dbReference type="InParanoid" id="B7G1U6"/>
<dbReference type="GO" id="GO:0006839">
    <property type="term" value="P:mitochondrial transport"/>
    <property type="evidence" value="ECO:0007669"/>
    <property type="project" value="TreeGrafter"/>
</dbReference>
<keyword evidence="7" id="KW-0496">Mitochondrion</keyword>
<evidence type="ECO:0000256" key="6">
    <source>
        <dbReference type="ARBA" id="ARBA00022989"/>
    </source>
</evidence>
<proteinExistence type="inferred from homology"/>
<evidence type="ECO:0008006" key="14">
    <source>
        <dbReference type="Google" id="ProtNLM"/>
    </source>
</evidence>
<dbReference type="RefSeq" id="XP_002181095.1">
    <property type="nucleotide sequence ID" value="XM_002181059.1"/>
</dbReference>
<accession>B7G1U6</accession>
<feature type="repeat" description="Solcar" evidence="9">
    <location>
        <begin position="220"/>
        <end position="305"/>
    </location>
</feature>
<dbReference type="OrthoDB" id="14252at2759"/>
<dbReference type="SUPFAM" id="SSF103506">
    <property type="entry name" value="Mitochondrial carrier"/>
    <property type="match status" value="1"/>
</dbReference>
<dbReference type="Pfam" id="PF00153">
    <property type="entry name" value="Mito_carr"/>
    <property type="match status" value="3"/>
</dbReference>
<keyword evidence="13" id="KW-1185">Reference proteome</keyword>
<evidence type="ECO:0000256" key="3">
    <source>
        <dbReference type="ARBA" id="ARBA00022448"/>
    </source>
</evidence>
<keyword evidence="5" id="KW-0677">Repeat</keyword>
<evidence type="ECO:0000256" key="5">
    <source>
        <dbReference type="ARBA" id="ARBA00022737"/>
    </source>
</evidence>
<gene>
    <name evidence="12" type="ORF">PHATRDRAFT_46607</name>
</gene>
<evidence type="ECO:0000256" key="4">
    <source>
        <dbReference type="ARBA" id="ARBA00022692"/>
    </source>
</evidence>
<dbReference type="PANTHER" id="PTHR45624">
    <property type="entry name" value="MITOCHONDRIAL BASIC AMINO ACIDS TRANSPORTER-RELATED"/>
    <property type="match status" value="1"/>
</dbReference>
<reference evidence="13" key="2">
    <citation type="submission" date="2008-08" db="EMBL/GenBank/DDBJ databases">
        <authorList>
            <consortium name="Diatom Consortium"/>
            <person name="Grigoriev I."/>
            <person name="Grimwood J."/>
            <person name="Kuo A."/>
            <person name="Otillar R.P."/>
            <person name="Salamov A."/>
            <person name="Detter J.C."/>
            <person name="Lindquist E."/>
            <person name="Shapiro H."/>
            <person name="Lucas S."/>
            <person name="Glavina del Rio T."/>
            <person name="Pitluck S."/>
            <person name="Rokhsar D."/>
            <person name="Bowler C."/>
        </authorList>
    </citation>
    <scope>GENOME REANNOTATION</scope>
    <source>
        <strain evidence="13">CCAP 1055/1</strain>
    </source>
</reference>
<dbReference type="InterPro" id="IPR018108">
    <property type="entry name" value="MCP_transmembrane"/>
</dbReference>
<dbReference type="PANTHER" id="PTHR45624:SF4">
    <property type="entry name" value="CONGESTED-LIKE TRACHEA PROTEIN-RELATED"/>
    <property type="match status" value="1"/>
</dbReference>
<dbReference type="InterPro" id="IPR023395">
    <property type="entry name" value="MCP_dom_sf"/>
</dbReference>
<dbReference type="GO" id="GO:0031966">
    <property type="term" value="C:mitochondrial membrane"/>
    <property type="evidence" value="ECO:0007669"/>
    <property type="project" value="UniProtKB-SubCell"/>
</dbReference>
<dbReference type="Gene3D" id="1.50.40.10">
    <property type="entry name" value="Mitochondrial carrier domain"/>
    <property type="match status" value="1"/>
</dbReference>
<comment type="subcellular location">
    <subcellularLocation>
        <location evidence="1">Mitochondrion membrane</location>
        <topology evidence="1">Multi-pass membrane protein</topology>
    </subcellularLocation>
</comment>
<evidence type="ECO:0000256" key="8">
    <source>
        <dbReference type="ARBA" id="ARBA00023136"/>
    </source>
</evidence>
<organism evidence="12 13">
    <name type="scientific">Phaeodactylum tricornutum (strain CCAP 1055/1)</name>
    <dbReference type="NCBI Taxonomy" id="556484"/>
    <lineage>
        <taxon>Eukaryota</taxon>
        <taxon>Sar</taxon>
        <taxon>Stramenopiles</taxon>
        <taxon>Ochrophyta</taxon>
        <taxon>Bacillariophyta</taxon>
        <taxon>Bacillariophyceae</taxon>
        <taxon>Bacillariophycidae</taxon>
        <taxon>Naviculales</taxon>
        <taxon>Phaeodactylaceae</taxon>
        <taxon>Phaeodactylum</taxon>
    </lineage>
</organism>
<evidence type="ECO:0000313" key="13">
    <source>
        <dbReference type="Proteomes" id="UP000000759"/>
    </source>
</evidence>
<evidence type="ECO:0000256" key="9">
    <source>
        <dbReference type="PROSITE-ProRule" id="PRU00282"/>
    </source>
</evidence>
<dbReference type="AlphaFoldDB" id="B7G1U6"/>
<dbReference type="KEGG" id="pti:PHATRDRAFT_46607"/>
<feature type="repeat" description="Solcar" evidence="9">
    <location>
        <begin position="123"/>
        <end position="211"/>
    </location>
</feature>
<dbReference type="PROSITE" id="PS50920">
    <property type="entry name" value="SOLCAR"/>
    <property type="match status" value="3"/>
</dbReference>
<evidence type="ECO:0000256" key="7">
    <source>
        <dbReference type="ARBA" id="ARBA00023128"/>
    </source>
</evidence>
<feature type="repeat" description="Solcar" evidence="9">
    <location>
        <begin position="7"/>
        <end position="111"/>
    </location>
</feature>
<dbReference type="InterPro" id="IPR050567">
    <property type="entry name" value="Mitochondrial_Carrier"/>
</dbReference>
<keyword evidence="4 9" id="KW-0812">Transmembrane</keyword>
<evidence type="ECO:0000256" key="1">
    <source>
        <dbReference type="ARBA" id="ARBA00004225"/>
    </source>
</evidence>
<dbReference type="GeneID" id="7201875"/>
<sequence>MSEMSITTALLGFVPGAVGGVCNVFVGHPIDLIKVRQQIGTATASTASTTAPSRQSSMMPIRNGVGTLGMLRSIAHAEGLAGLYAGVTAPRLAVVPAFAITFSSYEAAKAWQLRRRATFQSSPQAVLTLKESAIAGGCSGVPLALVIGPLERIKCLMQIDKSQYSTFSSSLQSVYRDGGLRSVFRGTGLTILRDVPGNAAYFAGYESTQRTLRLSEPSLPDVLVTLLAGGMAGVANWIVAIPMDVIKSRWQTAPTTRYRNYQHVLQDLLAREGPAALFKGLGPALLRAFPANAACLLGVETVKTLLS</sequence>
<evidence type="ECO:0000313" key="12">
    <source>
        <dbReference type="EMBL" id="EEC47747.1"/>
    </source>
</evidence>
<dbReference type="EMBL" id="CM000613">
    <property type="protein sequence ID" value="EEC47747.1"/>
    <property type="molecule type" value="Genomic_DNA"/>
</dbReference>
<dbReference type="HOGENOM" id="CLU_015166_16_0_1"/>
<dbReference type="eggNOG" id="KOG0758">
    <property type="taxonomic scope" value="Eukaryota"/>
</dbReference>
<protein>
    <recommendedName>
        <fullName evidence="14">Mitochondrial carrier</fullName>
    </recommendedName>
</protein>